<proteinExistence type="predicted"/>
<evidence type="ECO:0000313" key="2">
    <source>
        <dbReference type="Proteomes" id="UP000480684"/>
    </source>
</evidence>
<evidence type="ECO:0008006" key="3">
    <source>
        <dbReference type="Google" id="ProtNLM"/>
    </source>
</evidence>
<name>A0A7C9UUX3_9PROT</name>
<sequence length="96" mass="9826">MAPPSSDLLSSRFVVCTAYGMISVDADGRQEQTAPDPLCVFCLPLMHASASETPTAPPLPPPPSSGEAVALASFVDDHLFPTLPPGAVGPRAPPMG</sequence>
<dbReference type="EMBL" id="JAAIYP010000037">
    <property type="protein sequence ID" value="NFV80626.1"/>
    <property type="molecule type" value="Genomic_DNA"/>
</dbReference>
<dbReference type="AlphaFoldDB" id="A0A7C9UUX3"/>
<evidence type="ECO:0000313" key="1">
    <source>
        <dbReference type="EMBL" id="NFV80626.1"/>
    </source>
</evidence>
<gene>
    <name evidence="1" type="ORF">G4223_10955</name>
</gene>
<organism evidence="1 2">
    <name type="scientific">Magnetospirillum aberrantis SpK</name>
    <dbReference type="NCBI Taxonomy" id="908842"/>
    <lineage>
        <taxon>Bacteria</taxon>
        <taxon>Pseudomonadati</taxon>
        <taxon>Pseudomonadota</taxon>
        <taxon>Alphaproteobacteria</taxon>
        <taxon>Rhodospirillales</taxon>
        <taxon>Rhodospirillaceae</taxon>
        <taxon>Magnetospirillum</taxon>
    </lineage>
</organism>
<comment type="caution">
    <text evidence="1">The sequence shown here is derived from an EMBL/GenBank/DDBJ whole genome shotgun (WGS) entry which is preliminary data.</text>
</comment>
<accession>A0A7C9UUX3</accession>
<reference evidence="1 2" key="1">
    <citation type="submission" date="2020-02" db="EMBL/GenBank/DDBJ databases">
        <authorList>
            <person name="Dziuba M."/>
            <person name="Kuznetsov B."/>
            <person name="Mardanov A."/>
            <person name="Ravin N."/>
            <person name="Grouzdev D."/>
        </authorList>
    </citation>
    <scope>NUCLEOTIDE SEQUENCE [LARGE SCALE GENOMIC DNA]</scope>
    <source>
        <strain evidence="1 2">SpK</strain>
    </source>
</reference>
<keyword evidence="2" id="KW-1185">Reference proteome</keyword>
<protein>
    <recommendedName>
        <fullName evidence="3">DUF2946 domain-containing protein</fullName>
    </recommendedName>
</protein>
<dbReference type="Proteomes" id="UP000480684">
    <property type="component" value="Unassembled WGS sequence"/>
</dbReference>